<dbReference type="Pfam" id="PF12974">
    <property type="entry name" value="Phosphonate-bd"/>
    <property type="match status" value="1"/>
</dbReference>
<keyword evidence="3" id="KW-1185">Reference proteome</keyword>
<name>A0AA41X3G9_9ALTE</name>
<gene>
    <name evidence="2" type="ORF">NLF92_07685</name>
</gene>
<accession>A0AA41X3G9</accession>
<organism evidence="2 3">
    <name type="scientific">Opacimonas viscosa</name>
    <dbReference type="NCBI Taxonomy" id="2961944"/>
    <lineage>
        <taxon>Bacteria</taxon>
        <taxon>Pseudomonadati</taxon>
        <taxon>Pseudomonadota</taxon>
        <taxon>Gammaproteobacteria</taxon>
        <taxon>Alteromonadales</taxon>
        <taxon>Alteromonadaceae</taxon>
        <taxon>Opacimonas</taxon>
    </lineage>
</organism>
<dbReference type="PANTHER" id="PTHR35841:SF1">
    <property type="entry name" value="PHOSPHONATES-BINDING PERIPLASMIC PROTEIN"/>
    <property type="match status" value="1"/>
</dbReference>
<dbReference type="Gene3D" id="3.40.190.10">
    <property type="entry name" value="Periplasmic binding protein-like II"/>
    <property type="match status" value="2"/>
</dbReference>
<dbReference type="Proteomes" id="UP001165413">
    <property type="component" value="Unassembled WGS sequence"/>
</dbReference>
<reference evidence="2" key="1">
    <citation type="submission" date="2022-07" db="EMBL/GenBank/DDBJ databases">
        <title>Characterization of the Novel Bacterium Alteromonas immobilis LMIT006 and Alteromonas gregis LMIT007.</title>
        <authorList>
            <person name="Lin X."/>
        </authorList>
    </citation>
    <scope>NUCLEOTIDE SEQUENCE</scope>
    <source>
        <strain evidence="2">LMIT007</strain>
    </source>
</reference>
<protein>
    <submittedName>
        <fullName evidence="2">Phosphate/phosphite/phosphonate ABC transporter substrate-binding protein</fullName>
    </submittedName>
</protein>
<feature type="chain" id="PRO_5041363893" evidence="1">
    <location>
        <begin position="23"/>
        <end position="274"/>
    </location>
</feature>
<keyword evidence="1" id="KW-0732">Signal</keyword>
<dbReference type="CDD" id="cd01071">
    <property type="entry name" value="PBP2_PhnD_like"/>
    <property type="match status" value="1"/>
</dbReference>
<proteinExistence type="predicted"/>
<evidence type="ECO:0000256" key="1">
    <source>
        <dbReference type="SAM" id="SignalP"/>
    </source>
</evidence>
<evidence type="ECO:0000313" key="2">
    <source>
        <dbReference type="EMBL" id="MCP3428826.1"/>
    </source>
</evidence>
<comment type="caution">
    <text evidence="2">The sequence shown here is derived from an EMBL/GenBank/DDBJ whole genome shotgun (WGS) entry which is preliminary data.</text>
</comment>
<evidence type="ECO:0000313" key="3">
    <source>
        <dbReference type="Proteomes" id="UP001165413"/>
    </source>
</evidence>
<dbReference type="RefSeq" id="WP_254100475.1">
    <property type="nucleotide sequence ID" value="NZ_JANATA010000011.1"/>
</dbReference>
<feature type="signal peptide" evidence="1">
    <location>
        <begin position="1"/>
        <end position="22"/>
    </location>
</feature>
<dbReference type="PANTHER" id="PTHR35841">
    <property type="entry name" value="PHOSPHONATES-BINDING PERIPLASMIC PROTEIN"/>
    <property type="match status" value="1"/>
</dbReference>
<sequence>MKNKIILGLLSACLVISPLATAKEKIYTFGVVPQQAANVLANRWVPLTQYLSKRTGLTINFATAANIPTFETRLAENKYDIAYMNPFHYVVFSEDSDYIAIANQADKKIQGVLVAKKESNIESIADLQNRTIAFPAPGSFAATLLPQAELKQSQIEFTPRYVASHDSVYLSVAKEFFVAGGGVKRTLNNMPDDVRATLKVIYETQRYTPHAFAVLNTMSDEHQKTIQEALTNMSNDPEGEAILSKLGMLRLQKAIDSDWDDVRALNLNAGAIAK</sequence>
<dbReference type="SUPFAM" id="SSF53850">
    <property type="entry name" value="Periplasmic binding protein-like II"/>
    <property type="match status" value="1"/>
</dbReference>
<dbReference type="AlphaFoldDB" id="A0AA41X3G9"/>
<dbReference type="EMBL" id="JANATA010000011">
    <property type="protein sequence ID" value="MCP3428826.1"/>
    <property type="molecule type" value="Genomic_DNA"/>
</dbReference>